<comment type="caution">
    <text evidence="10">The sequence shown here is derived from an EMBL/GenBank/DDBJ whole genome shotgun (WGS) entry which is preliminary data.</text>
</comment>
<protein>
    <recommendedName>
        <fullName evidence="9">Sec-independent protein translocase protein TatA</fullName>
    </recommendedName>
</protein>
<evidence type="ECO:0000256" key="9">
    <source>
        <dbReference type="HAMAP-Rule" id="MF_00236"/>
    </source>
</evidence>
<dbReference type="HAMAP" id="MF_00236">
    <property type="entry name" value="TatA_E"/>
    <property type="match status" value="1"/>
</dbReference>
<dbReference type="NCBIfam" id="NF011430">
    <property type="entry name" value="PRK14861.1"/>
    <property type="match status" value="1"/>
</dbReference>
<evidence type="ECO:0000256" key="7">
    <source>
        <dbReference type="ARBA" id="ARBA00023010"/>
    </source>
</evidence>
<reference evidence="10 11" key="1">
    <citation type="submission" date="2009-12" db="EMBL/GenBank/DDBJ databases">
        <authorList>
            <person name="Shrivastava S."/>
            <person name="Madupu R."/>
            <person name="Durkin A.S."/>
            <person name="Torralba M."/>
            <person name="Methe B."/>
            <person name="Sutton G.G."/>
            <person name="Strausberg R.L."/>
            <person name="Nelson K.E."/>
        </authorList>
    </citation>
    <scope>NUCLEOTIDE SEQUENCE [LARGE SCALE GENOMIC DNA]</scope>
    <source>
        <strain evidence="10 11">W5455</strain>
    </source>
</reference>
<evidence type="ECO:0000256" key="5">
    <source>
        <dbReference type="ARBA" id="ARBA00022927"/>
    </source>
</evidence>
<dbReference type="PRINTS" id="PR01506">
    <property type="entry name" value="TATBPROTEIN"/>
</dbReference>
<comment type="similarity">
    <text evidence="9">Belongs to the TatA/E family.</text>
</comment>
<evidence type="ECO:0000313" key="10">
    <source>
        <dbReference type="EMBL" id="EFB90840.1"/>
    </source>
</evidence>
<dbReference type="Proteomes" id="UP000006462">
    <property type="component" value="Unassembled WGS sequence"/>
</dbReference>
<evidence type="ECO:0000256" key="1">
    <source>
        <dbReference type="ARBA" id="ARBA00004162"/>
    </source>
</evidence>
<dbReference type="InterPro" id="IPR003369">
    <property type="entry name" value="TatA/B/E"/>
</dbReference>
<keyword evidence="7 9" id="KW-0811">Translocation</keyword>
<comment type="function">
    <text evidence="9">Part of the twin-arginine translocation (Tat) system that transports large folded proteins containing a characteristic twin-arginine motif in their signal peptide across membranes. TatA could form the protein-conducting channel of the Tat system.</text>
</comment>
<keyword evidence="6 9" id="KW-1133">Transmembrane helix</keyword>
<dbReference type="Gene3D" id="1.20.5.3310">
    <property type="match status" value="1"/>
</dbReference>
<dbReference type="RefSeq" id="WP_009164725.1">
    <property type="nucleotide sequence ID" value="NZ_ADFP01000061.1"/>
</dbReference>
<keyword evidence="2 9" id="KW-0813">Transport</keyword>
<accession>A0ABP2HXD0</accession>
<dbReference type="InterPro" id="IPR006312">
    <property type="entry name" value="TatA/E"/>
</dbReference>
<organism evidence="10 11">
    <name type="scientific">Pyramidobacter piscolens W5455</name>
    <dbReference type="NCBI Taxonomy" id="352165"/>
    <lineage>
        <taxon>Bacteria</taxon>
        <taxon>Thermotogati</taxon>
        <taxon>Synergistota</taxon>
        <taxon>Synergistia</taxon>
        <taxon>Synergistales</taxon>
        <taxon>Dethiosulfovibrionaceae</taxon>
        <taxon>Pyramidobacter</taxon>
    </lineage>
</organism>
<evidence type="ECO:0000256" key="4">
    <source>
        <dbReference type="ARBA" id="ARBA00022692"/>
    </source>
</evidence>
<dbReference type="Pfam" id="PF02416">
    <property type="entry name" value="TatA_B_E"/>
    <property type="match status" value="1"/>
</dbReference>
<sequence>MGNLGFSELFLILVVCLVIFGPAKLPEIGKAAGKAIREFKSAVNSNDERKD</sequence>
<comment type="subcellular location">
    <subcellularLocation>
        <location evidence="1 9">Cell membrane</location>
        <topology evidence="1 9">Single-pass membrane protein</topology>
    </subcellularLocation>
</comment>
<keyword evidence="3 9" id="KW-1003">Cell membrane</keyword>
<dbReference type="EMBL" id="ADFP01000061">
    <property type="protein sequence ID" value="EFB90840.1"/>
    <property type="molecule type" value="Genomic_DNA"/>
</dbReference>
<proteinExistence type="inferred from homology"/>
<keyword evidence="11" id="KW-1185">Reference proteome</keyword>
<feature type="transmembrane region" description="Helical" evidence="9">
    <location>
        <begin position="6"/>
        <end position="25"/>
    </location>
</feature>
<evidence type="ECO:0000256" key="2">
    <source>
        <dbReference type="ARBA" id="ARBA00022448"/>
    </source>
</evidence>
<dbReference type="PANTHER" id="PTHR42982">
    <property type="entry name" value="SEC-INDEPENDENT PROTEIN TRANSLOCASE PROTEIN TATA"/>
    <property type="match status" value="1"/>
</dbReference>
<name>A0ABP2HXD0_9BACT</name>
<dbReference type="PANTHER" id="PTHR42982:SF1">
    <property type="entry name" value="SEC-INDEPENDENT PROTEIN TRANSLOCASE PROTEIN TATA"/>
    <property type="match status" value="1"/>
</dbReference>
<evidence type="ECO:0000256" key="3">
    <source>
        <dbReference type="ARBA" id="ARBA00022475"/>
    </source>
</evidence>
<comment type="subunit">
    <text evidence="9">Forms a complex with TatC.</text>
</comment>
<dbReference type="GeneID" id="90985363"/>
<keyword evidence="5 9" id="KW-0653">Protein transport</keyword>
<keyword evidence="4 9" id="KW-0812">Transmembrane</keyword>
<evidence type="ECO:0000256" key="6">
    <source>
        <dbReference type="ARBA" id="ARBA00022989"/>
    </source>
</evidence>
<keyword evidence="8 9" id="KW-0472">Membrane</keyword>
<dbReference type="NCBIfam" id="TIGR01411">
    <property type="entry name" value="tatAE"/>
    <property type="match status" value="1"/>
</dbReference>
<evidence type="ECO:0000256" key="8">
    <source>
        <dbReference type="ARBA" id="ARBA00023136"/>
    </source>
</evidence>
<gene>
    <name evidence="9 10" type="primary">tatA</name>
    <name evidence="10" type="ORF">HMPREF7215_1157</name>
</gene>
<evidence type="ECO:0000313" key="11">
    <source>
        <dbReference type="Proteomes" id="UP000006462"/>
    </source>
</evidence>